<protein>
    <recommendedName>
        <fullName evidence="3">ParB-like N-terminal domain-containing protein</fullName>
    </recommendedName>
</protein>
<sequence>MPHKGGFMTKLSYEVVTKAVTWLILLEQIRQQATDEADVHLTESIRRHGVLQPIGARPKGDKEGKEDKGEVVWGHRRLRCAIAAGLSEVPCVILDRDMSESDFLALQVVENTARESLSPFDLWQGCVRLMDANAGWSQKDLAKAISLDASSITRIMSASKCVSAVIESFKTGALSQSDVYAISKVEESAQASLLALKLSGAANRNVLEQAGRKTRAPKTEETVKTSSLRIALGEVVITVKGADLTLGLVAEMLDKASKEAEKAKTQGLNAKTAERVWKDRSAKKTA</sequence>
<dbReference type="EMBL" id="CP025958">
    <property type="protein sequence ID" value="AWM36993.1"/>
    <property type="molecule type" value="Genomic_DNA"/>
</dbReference>
<dbReference type="InterPro" id="IPR036086">
    <property type="entry name" value="ParB/Sulfiredoxin_sf"/>
</dbReference>
<dbReference type="GO" id="GO:0007059">
    <property type="term" value="P:chromosome segregation"/>
    <property type="evidence" value="ECO:0007669"/>
    <property type="project" value="TreeGrafter"/>
</dbReference>
<dbReference type="Pfam" id="PF02195">
    <property type="entry name" value="ParB_N"/>
    <property type="match status" value="1"/>
</dbReference>
<organism evidence="4 5">
    <name type="scientific">Gemmata obscuriglobus</name>
    <dbReference type="NCBI Taxonomy" id="114"/>
    <lineage>
        <taxon>Bacteria</taxon>
        <taxon>Pseudomonadati</taxon>
        <taxon>Planctomycetota</taxon>
        <taxon>Planctomycetia</taxon>
        <taxon>Gemmatales</taxon>
        <taxon>Gemmataceae</taxon>
        <taxon>Gemmata</taxon>
    </lineage>
</organism>
<accession>A0A2Z3GT94</accession>
<dbReference type="InterPro" id="IPR050336">
    <property type="entry name" value="Chromosome_partition/occlusion"/>
</dbReference>
<feature type="region of interest" description="Disordered" evidence="2">
    <location>
        <begin position="260"/>
        <end position="286"/>
    </location>
</feature>
<dbReference type="KEGG" id="gog:C1280_08145"/>
<evidence type="ECO:0000313" key="5">
    <source>
        <dbReference type="Proteomes" id="UP000245802"/>
    </source>
</evidence>
<feature type="compositionally biased region" description="Basic and acidic residues" evidence="2">
    <location>
        <begin position="272"/>
        <end position="286"/>
    </location>
</feature>
<name>A0A2Z3GT94_9BACT</name>
<dbReference type="PANTHER" id="PTHR33375:SF1">
    <property type="entry name" value="CHROMOSOME-PARTITIONING PROTEIN PARB-RELATED"/>
    <property type="match status" value="1"/>
</dbReference>
<dbReference type="Gene3D" id="1.10.10.2830">
    <property type="match status" value="1"/>
</dbReference>
<proteinExistence type="inferred from homology"/>
<dbReference type="Gene3D" id="3.90.1530.30">
    <property type="match status" value="1"/>
</dbReference>
<dbReference type="NCBIfam" id="TIGR00180">
    <property type="entry name" value="parB_part"/>
    <property type="match status" value="1"/>
</dbReference>
<evidence type="ECO:0000256" key="2">
    <source>
        <dbReference type="SAM" id="MobiDB-lite"/>
    </source>
</evidence>
<gene>
    <name evidence="4" type="ORF">C1280_08145</name>
</gene>
<comment type="similarity">
    <text evidence="1">Belongs to the ParB family.</text>
</comment>
<dbReference type="GO" id="GO:0003677">
    <property type="term" value="F:DNA binding"/>
    <property type="evidence" value="ECO:0007669"/>
    <property type="project" value="InterPro"/>
</dbReference>
<evidence type="ECO:0000313" key="4">
    <source>
        <dbReference type="EMBL" id="AWM36993.1"/>
    </source>
</evidence>
<dbReference type="SUPFAM" id="SSF110849">
    <property type="entry name" value="ParB/Sulfiredoxin"/>
    <property type="match status" value="1"/>
</dbReference>
<evidence type="ECO:0000259" key="3">
    <source>
        <dbReference type="SMART" id="SM00470"/>
    </source>
</evidence>
<reference evidence="4 5" key="1">
    <citation type="submission" date="2018-01" db="EMBL/GenBank/DDBJ databases">
        <title>G. obscuriglobus.</title>
        <authorList>
            <person name="Franke J."/>
            <person name="Blomberg W."/>
            <person name="Selmecki A."/>
        </authorList>
    </citation>
    <scope>NUCLEOTIDE SEQUENCE [LARGE SCALE GENOMIC DNA]</scope>
    <source>
        <strain evidence="4 5">DSM 5831</strain>
    </source>
</reference>
<dbReference type="Proteomes" id="UP000245802">
    <property type="component" value="Chromosome"/>
</dbReference>
<feature type="domain" description="ParB-like N-terminal" evidence="3">
    <location>
        <begin position="16"/>
        <end position="112"/>
    </location>
</feature>
<keyword evidence="5" id="KW-1185">Reference proteome</keyword>
<evidence type="ECO:0000256" key="1">
    <source>
        <dbReference type="ARBA" id="ARBA00006295"/>
    </source>
</evidence>
<dbReference type="PANTHER" id="PTHR33375">
    <property type="entry name" value="CHROMOSOME-PARTITIONING PROTEIN PARB-RELATED"/>
    <property type="match status" value="1"/>
</dbReference>
<dbReference type="SUPFAM" id="SSF109709">
    <property type="entry name" value="KorB DNA-binding domain-like"/>
    <property type="match status" value="1"/>
</dbReference>
<dbReference type="GO" id="GO:0005694">
    <property type="term" value="C:chromosome"/>
    <property type="evidence" value="ECO:0007669"/>
    <property type="project" value="TreeGrafter"/>
</dbReference>
<dbReference type="InterPro" id="IPR003115">
    <property type="entry name" value="ParB_N"/>
</dbReference>
<dbReference type="InterPro" id="IPR004437">
    <property type="entry name" value="ParB/RepB/Spo0J"/>
</dbReference>
<dbReference type="OrthoDB" id="9802051at2"/>
<dbReference type="SMART" id="SM00470">
    <property type="entry name" value="ParB"/>
    <property type="match status" value="1"/>
</dbReference>
<dbReference type="AlphaFoldDB" id="A0A2Z3GT94"/>